<protein>
    <submittedName>
        <fullName evidence="2">Uncharacterized protein</fullName>
    </submittedName>
</protein>
<feature type="compositionally biased region" description="Basic residues" evidence="1">
    <location>
        <begin position="27"/>
        <end position="37"/>
    </location>
</feature>
<dbReference type="Proteomes" id="UP000001460">
    <property type="component" value="Unassembled WGS sequence"/>
</dbReference>
<evidence type="ECO:0000313" key="3">
    <source>
        <dbReference type="Proteomes" id="UP000001460"/>
    </source>
</evidence>
<dbReference type="GeneID" id="6996893"/>
<sequence>MIEERNSRKGNLNYSLDELIQLEAPRKQKQVPFKRNRNSSNGGRKVSHNNFRGKRWNLKRNKMSCNNGIRSVRRYYFREVPNDNYQKKSTKEVQNKGIDLNFQELDCFEVRKMNYSVKPENLNKLFESVAMIHNNDESSLQITKNSHVIISVHEVTGVLQLDSHNDRSEGMLNLWNLFLKPLGLIVELDDNGNWSLTDGSCYFEKFKDGMIVRGSGSRDISRGVRASILEQHIKQLLVCHGGAVGNTVLT</sequence>
<evidence type="ECO:0000256" key="1">
    <source>
        <dbReference type="SAM" id="MobiDB-lite"/>
    </source>
</evidence>
<reference evidence="2" key="1">
    <citation type="submission" date="2008-06" db="EMBL/GenBank/DDBJ databases">
        <authorList>
            <person name="Lorenzi H."/>
            <person name="Inman J."/>
            <person name="Miller J."/>
            <person name="Schobel S."/>
            <person name="Amedeo P."/>
            <person name="Caler E.V."/>
            <person name="da Silva J."/>
        </authorList>
    </citation>
    <scope>NUCLEOTIDE SEQUENCE [LARGE SCALE GENOMIC DNA]</scope>
    <source>
        <strain evidence="2">RN66</strain>
    </source>
</reference>
<proteinExistence type="predicted"/>
<dbReference type="EMBL" id="DS989733">
    <property type="protein sequence ID" value="EEA07451.1"/>
    <property type="molecule type" value="Genomic_DNA"/>
</dbReference>
<dbReference type="VEuPathDB" id="CryptoDB:CMU_036240"/>
<dbReference type="RefSeq" id="XP_002141800.1">
    <property type="nucleotide sequence ID" value="XM_002141764.1"/>
</dbReference>
<keyword evidence="3" id="KW-1185">Reference proteome</keyword>
<feature type="region of interest" description="Disordered" evidence="1">
    <location>
        <begin position="25"/>
        <end position="49"/>
    </location>
</feature>
<name>B6AGW0_CRYMR</name>
<gene>
    <name evidence="2" type="ORF">CMU_036240</name>
</gene>
<dbReference type="OrthoDB" id="340434at2759"/>
<evidence type="ECO:0000313" key="2">
    <source>
        <dbReference type="EMBL" id="EEA07451.1"/>
    </source>
</evidence>
<dbReference type="AlphaFoldDB" id="B6AGW0"/>
<organism evidence="2 3">
    <name type="scientific">Cryptosporidium muris (strain RN66)</name>
    <dbReference type="NCBI Taxonomy" id="441375"/>
    <lineage>
        <taxon>Eukaryota</taxon>
        <taxon>Sar</taxon>
        <taxon>Alveolata</taxon>
        <taxon>Apicomplexa</taxon>
        <taxon>Conoidasida</taxon>
        <taxon>Coccidia</taxon>
        <taxon>Eucoccidiorida</taxon>
        <taxon>Eimeriorina</taxon>
        <taxon>Cryptosporidiidae</taxon>
        <taxon>Cryptosporidium</taxon>
    </lineage>
</organism>
<accession>B6AGW0</accession>